<dbReference type="EMBL" id="LR796340">
    <property type="protein sequence ID" value="CAB4137764.1"/>
    <property type="molecule type" value="Genomic_DNA"/>
</dbReference>
<proteinExistence type="predicted"/>
<keyword evidence="1" id="KW-0175">Coiled coil</keyword>
<organism evidence="2">
    <name type="scientific">uncultured Caudovirales phage</name>
    <dbReference type="NCBI Taxonomy" id="2100421"/>
    <lineage>
        <taxon>Viruses</taxon>
        <taxon>Duplodnaviria</taxon>
        <taxon>Heunggongvirae</taxon>
        <taxon>Uroviricota</taxon>
        <taxon>Caudoviricetes</taxon>
        <taxon>Peduoviridae</taxon>
        <taxon>Maltschvirus</taxon>
        <taxon>Maltschvirus maltsch</taxon>
    </lineage>
</organism>
<evidence type="ECO:0000313" key="2">
    <source>
        <dbReference type="EMBL" id="CAB4137764.1"/>
    </source>
</evidence>
<feature type="coiled-coil region" evidence="1">
    <location>
        <begin position="32"/>
        <end position="59"/>
    </location>
</feature>
<name>A0A6J5LT81_9CAUD</name>
<evidence type="ECO:0000256" key="1">
    <source>
        <dbReference type="SAM" id="Coils"/>
    </source>
</evidence>
<accession>A0A6J5LT81</accession>
<sequence length="126" mass="13325">MKTEQANSEGAGALPFYGIGLEGVAGVAAPDATLLQTLLASERRKVATLERELEAARAAHGETMKTAAWDRARVATLANAVLAAEVQFDAYAAAHREKGMEEGEAKAATNAYMAEKMRAAREITCT</sequence>
<protein>
    <submittedName>
        <fullName evidence="2">Uncharacterized protein</fullName>
    </submittedName>
</protein>
<reference evidence="2" key="1">
    <citation type="submission" date="2020-04" db="EMBL/GenBank/DDBJ databases">
        <authorList>
            <person name="Chiriac C."/>
            <person name="Salcher M."/>
            <person name="Ghai R."/>
            <person name="Kavagutti S V."/>
        </authorList>
    </citation>
    <scope>NUCLEOTIDE SEQUENCE</scope>
</reference>
<gene>
    <name evidence="2" type="ORF">UFOVP326_75</name>
</gene>